<dbReference type="InterPro" id="IPR041489">
    <property type="entry name" value="PDZ_6"/>
</dbReference>
<dbReference type="SUPFAM" id="SSF50156">
    <property type="entry name" value="PDZ domain-like"/>
    <property type="match status" value="1"/>
</dbReference>
<organism evidence="5 7">
    <name type="scientific">Limulus polyphemus</name>
    <name type="common">Atlantic horseshoe crab</name>
    <dbReference type="NCBI Taxonomy" id="6850"/>
    <lineage>
        <taxon>Eukaryota</taxon>
        <taxon>Metazoa</taxon>
        <taxon>Ecdysozoa</taxon>
        <taxon>Arthropoda</taxon>
        <taxon>Chelicerata</taxon>
        <taxon>Merostomata</taxon>
        <taxon>Xiphosura</taxon>
        <taxon>Limulidae</taxon>
        <taxon>Limulus</taxon>
    </lineage>
</organism>
<protein>
    <submittedName>
        <fullName evidence="6 7">26S proteasome non-ATPase regulatory subunit 9-like</fullName>
    </submittedName>
</protein>
<evidence type="ECO:0000313" key="7">
    <source>
        <dbReference type="RefSeq" id="XP_013784542.1"/>
    </source>
</evidence>
<dbReference type="InterPro" id="IPR040815">
    <property type="entry name" value="Nas2_N"/>
</dbReference>
<dbReference type="RefSeq" id="XP_013784542.1">
    <property type="nucleotide sequence ID" value="XM_013929088.2"/>
</dbReference>
<reference evidence="6 7" key="1">
    <citation type="submission" date="2025-05" db="UniProtKB">
        <authorList>
            <consortium name="RefSeq"/>
        </authorList>
    </citation>
    <scope>IDENTIFICATION</scope>
    <source>
        <tissue evidence="6 7">Muscle</tissue>
    </source>
</reference>
<comment type="similarity">
    <text evidence="1">Belongs to the proteasome subunit p27 family.</text>
</comment>
<dbReference type="InterPro" id="IPR036034">
    <property type="entry name" value="PDZ_sf"/>
</dbReference>
<accession>A0ABM1BLQ4</accession>
<proteinExistence type="inferred from homology"/>
<keyword evidence="5" id="KW-1185">Reference proteome</keyword>
<dbReference type="InterPro" id="IPR035269">
    <property type="entry name" value="PSMD9"/>
</dbReference>
<sequence>MEESLIDKDDYPRGDIDVYKVRSARQQIICLQNDHKTLMKEIEEGLFSLHAKEKVGQKTTEKAEDLDNFQDMSQLKPFVKIDRVDTGSPSHTAELQVGDLVIRFGTITKSNFRNIKDISELVQNSIGKPIVVEVIRDSKLLSLSLKPQSWSGRGFLGCNIVPVIQ</sequence>
<dbReference type="Pfam" id="PF18265">
    <property type="entry name" value="Nas2_N"/>
    <property type="match status" value="1"/>
</dbReference>
<dbReference type="PANTHER" id="PTHR12651">
    <property type="entry name" value="26S PROTEASOME NON-ATPASE REGULATORY SUBUNIT 9"/>
    <property type="match status" value="1"/>
</dbReference>
<evidence type="ECO:0000259" key="4">
    <source>
        <dbReference type="Pfam" id="PF18265"/>
    </source>
</evidence>
<dbReference type="RefSeq" id="XP_013784541.1">
    <property type="nucleotide sequence ID" value="XM_013929087.2"/>
</dbReference>
<evidence type="ECO:0000313" key="5">
    <source>
        <dbReference type="Proteomes" id="UP000694941"/>
    </source>
</evidence>
<evidence type="ECO:0000256" key="1">
    <source>
        <dbReference type="ARBA" id="ARBA00005256"/>
    </source>
</evidence>
<dbReference type="Proteomes" id="UP000694941">
    <property type="component" value="Unplaced"/>
</dbReference>
<dbReference type="Gene3D" id="6.10.140.1710">
    <property type="match status" value="1"/>
</dbReference>
<evidence type="ECO:0000313" key="6">
    <source>
        <dbReference type="RefSeq" id="XP_013784541.1"/>
    </source>
</evidence>
<dbReference type="PANTHER" id="PTHR12651:SF1">
    <property type="entry name" value="26S PROTEASOME NON-ATPASE REGULATORY SUBUNIT 9"/>
    <property type="match status" value="1"/>
</dbReference>
<evidence type="ECO:0000256" key="2">
    <source>
        <dbReference type="ARBA" id="ARBA00023186"/>
    </source>
</evidence>
<keyword evidence="2" id="KW-0143">Chaperone</keyword>
<dbReference type="GeneID" id="106468654"/>
<evidence type="ECO:0000259" key="3">
    <source>
        <dbReference type="Pfam" id="PF17820"/>
    </source>
</evidence>
<gene>
    <name evidence="6 7" type="primary">LOC106468654</name>
</gene>
<feature type="domain" description="Nas2 N-terminal" evidence="4">
    <location>
        <begin position="1"/>
        <end position="51"/>
    </location>
</feature>
<dbReference type="Gene3D" id="2.30.42.10">
    <property type="match status" value="1"/>
</dbReference>
<name>A0ABM1BLQ4_LIMPO</name>
<dbReference type="Pfam" id="PF17820">
    <property type="entry name" value="PDZ_6"/>
    <property type="match status" value="1"/>
</dbReference>
<feature type="domain" description="PDZ" evidence="3">
    <location>
        <begin position="81"/>
        <end position="136"/>
    </location>
</feature>